<evidence type="ECO:0000256" key="2">
    <source>
        <dbReference type="ARBA" id="ARBA00022526"/>
    </source>
</evidence>
<name>A0ABM9WVY1_VIBAE</name>
<dbReference type="RefSeq" id="WP_006742099.1">
    <property type="nucleotide sequence ID" value="NC_013457.1"/>
</dbReference>
<dbReference type="InterPro" id="IPR015943">
    <property type="entry name" value="WD40/YVTN_repeat-like_dom_sf"/>
</dbReference>
<keyword evidence="4" id="KW-1185">Reference proteome</keyword>
<evidence type="ECO:0000313" key="4">
    <source>
        <dbReference type="Proteomes" id="UP000242664"/>
    </source>
</evidence>
<dbReference type="InterPro" id="IPR011048">
    <property type="entry name" value="Haem_d1_sf"/>
</dbReference>
<accession>A0ABM9WVY1</accession>
<dbReference type="Pfam" id="PF10282">
    <property type="entry name" value="Lactonase"/>
    <property type="match status" value="1"/>
</dbReference>
<dbReference type="Gene3D" id="2.130.10.10">
    <property type="entry name" value="YVTN repeat-like/Quinoprotein amine dehydrogenase"/>
    <property type="match status" value="1"/>
</dbReference>
<keyword evidence="2" id="KW-0313">Glucose metabolism</keyword>
<sequence length="344" mass="38059">MTTTGHVHFYIGTYTNPPSTSTGIARVSLNTETGELTRLDDVAVQRNPSYLTITEHGLYTFSEMDRNEGAELAFFRGSESVSLPINGDYPCHLDIKEPLLAVANYGSGNVSVFQLDRDGKPLGLLTDLYVDGCGPNLERQTSPHAHQVTFLKHSDQLVAVDLGSDSVLIYDYEAQQSDFSLSQVIHLPAGSGPRHVVFNQQESTAYVACELSETLIVLVKHQDKWLISNQTELLEREDNQQAAAAIRLSLDETFLYVSCRAQNKISVFDVSGDTPKRRAAIHCEGAFPRDFVLSHDQKWLLVANQHSNNVVSFRRNPQTGEITATGYDCEIGSPVCIVEHLCND</sequence>
<dbReference type="Proteomes" id="UP000242664">
    <property type="component" value="Unassembled WGS sequence"/>
</dbReference>
<organism evidence="3 4">
    <name type="scientific">Vibrio antiquarius (strain Ex25)</name>
    <dbReference type="NCBI Taxonomy" id="150340"/>
    <lineage>
        <taxon>Bacteria</taxon>
        <taxon>Pseudomonadati</taxon>
        <taxon>Pseudomonadota</taxon>
        <taxon>Gammaproteobacteria</taxon>
        <taxon>Vibrionales</taxon>
        <taxon>Vibrionaceae</taxon>
        <taxon>Vibrio</taxon>
        <taxon>Vibrio diabolicus subgroup</taxon>
    </lineage>
</organism>
<protein>
    <recommendedName>
        <fullName evidence="5">6-phosphogluconolactonase</fullName>
    </recommendedName>
</protein>
<dbReference type="InterPro" id="IPR019405">
    <property type="entry name" value="Lactonase_7-beta_prop"/>
</dbReference>
<gene>
    <name evidence="3" type="ORF">VEx25_1385</name>
</gene>
<reference evidence="4" key="1">
    <citation type="submission" date="2006-10" db="EMBL/GenBank/DDBJ databases">
        <authorList>
            <person name="Heidelberg J."/>
            <person name="Sebastian Y."/>
        </authorList>
    </citation>
    <scope>NUCLEOTIDE SEQUENCE [LARGE SCALE GENOMIC DNA]</scope>
    <source>
        <strain evidence="4">EX25</strain>
    </source>
</reference>
<proteinExistence type="inferred from homology"/>
<dbReference type="InterPro" id="IPR050282">
    <property type="entry name" value="Cycloisomerase_2"/>
</dbReference>
<keyword evidence="2" id="KW-0119">Carbohydrate metabolism</keyword>
<evidence type="ECO:0000256" key="1">
    <source>
        <dbReference type="ARBA" id="ARBA00005564"/>
    </source>
</evidence>
<dbReference type="GeneID" id="45030108"/>
<evidence type="ECO:0000313" key="3">
    <source>
        <dbReference type="EMBL" id="EDN57466.1"/>
    </source>
</evidence>
<evidence type="ECO:0008006" key="5">
    <source>
        <dbReference type="Google" id="ProtNLM"/>
    </source>
</evidence>
<dbReference type="SUPFAM" id="SSF51004">
    <property type="entry name" value="C-terminal (heme d1) domain of cytochrome cd1-nitrite reductase"/>
    <property type="match status" value="1"/>
</dbReference>
<dbReference type="EMBL" id="DS267818">
    <property type="protein sequence ID" value="EDN57466.1"/>
    <property type="molecule type" value="Genomic_DNA"/>
</dbReference>
<dbReference type="PANTHER" id="PTHR30344:SF1">
    <property type="entry name" value="6-PHOSPHOGLUCONOLACTONASE"/>
    <property type="match status" value="1"/>
</dbReference>
<dbReference type="PANTHER" id="PTHR30344">
    <property type="entry name" value="6-PHOSPHOGLUCONOLACTONASE-RELATED"/>
    <property type="match status" value="1"/>
</dbReference>
<comment type="similarity">
    <text evidence="1">Belongs to the cycloisomerase 2 family.</text>
</comment>